<accession>A0ABV8MK41</accession>
<dbReference type="Gene3D" id="1.10.150.250">
    <property type="entry name" value="Flavinator of succinate dehydrogenase"/>
    <property type="match status" value="1"/>
</dbReference>
<dbReference type="InterPro" id="IPR005631">
    <property type="entry name" value="SDH"/>
</dbReference>
<keyword evidence="4" id="KW-0963">Cytoplasm</keyword>
<evidence type="ECO:0000313" key="7">
    <source>
        <dbReference type="Proteomes" id="UP001595791"/>
    </source>
</evidence>
<dbReference type="Pfam" id="PF03937">
    <property type="entry name" value="Sdh5"/>
    <property type="match status" value="1"/>
</dbReference>
<evidence type="ECO:0000256" key="5">
    <source>
        <dbReference type="ARBA" id="ARBA00023186"/>
    </source>
</evidence>
<evidence type="ECO:0000256" key="3">
    <source>
        <dbReference type="ARBA" id="ARBA00019418"/>
    </source>
</evidence>
<proteinExistence type="inferred from homology"/>
<evidence type="ECO:0000256" key="2">
    <source>
        <dbReference type="ARBA" id="ARBA00008571"/>
    </source>
</evidence>
<comment type="subcellular location">
    <subcellularLocation>
        <location evidence="1">Cytoplasm</location>
    </subcellularLocation>
</comment>
<protein>
    <recommendedName>
        <fullName evidence="3">FAD assembly factor SdhE</fullName>
    </recommendedName>
</protein>
<dbReference type="PANTHER" id="PTHR39585:SF1">
    <property type="entry name" value="FAD ASSEMBLY FACTOR SDHE"/>
    <property type="match status" value="1"/>
</dbReference>
<keyword evidence="7" id="KW-1185">Reference proteome</keyword>
<evidence type="ECO:0000313" key="6">
    <source>
        <dbReference type="EMBL" id="MFC4158493.1"/>
    </source>
</evidence>
<dbReference type="RefSeq" id="WP_378161224.1">
    <property type="nucleotide sequence ID" value="NZ_JBHSBU010000001.1"/>
</dbReference>
<dbReference type="SUPFAM" id="SSF109910">
    <property type="entry name" value="YgfY-like"/>
    <property type="match status" value="1"/>
</dbReference>
<reference evidence="7" key="1">
    <citation type="journal article" date="2019" name="Int. J. Syst. Evol. Microbiol.">
        <title>The Global Catalogue of Microorganisms (GCM) 10K type strain sequencing project: providing services to taxonomists for standard genome sequencing and annotation.</title>
        <authorList>
            <consortium name="The Broad Institute Genomics Platform"/>
            <consortium name="The Broad Institute Genome Sequencing Center for Infectious Disease"/>
            <person name="Wu L."/>
            <person name="Ma J."/>
        </authorList>
    </citation>
    <scope>NUCLEOTIDE SEQUENCE [LARGE SCALE GENOMIC DNA]</scope>
    <source>
        <strain evidence="7">LMG 29894</strain>
    </source>
</reference>
<evidence type="ECO:0000256" key="4">
    <source>
        <dbReference type="ARBA" id="ARBA00022490"/>
    </source>
</evidence>
<comment type="caution">
    <text evidence="6">The sequence shown here is derived from an EMBL/GenBank/DDBJ whole genome shotgun (WGS) entry which is preliminary data.</text>
</comment>
<dbReference type="InterPro" id="IPR036714">
    <property type="entry name" value="SDH_sf"/>
</dbReference>
<dbReference type="PANTHER" id="PTHR39585">
    <property type="entry name" value="FAD ASSEMBLY FACTOR SDHE"/>
    <property type="match status" value="1"/>
</dbReference>
<evidence type="ECO:0000256" key="1">
    <source>
        <dbReference type="ARBA" id="ARBA00004496"/>
    </source>
</evidence>
<dbReference type="EMBL" id="JBHSBU010000001">
    <property type="protein sequence ID" value="MFC4158493.1"/>
    <property type="molecule type" value="Genomic_DNA"/>
</dbReference>
<gene>
    <name evidence="6" type="ORF">ACFOW7_03865</name>
</gene>
<organism evidence="6 7">
    <name type="scientific">Chitinimonas lacunae</name>
    <dbReference type="NCBI Taxonomy" id="1963018"/>
    <lineage>
        <taxon>Bacteria</taxon>
        <taxon>Pseudomonadati</taxon>
        <taxon>Pseudomonadota</taxon>
        <taxon>Betaproteobacteria</taxon>
        <taxon>Neisseriales</taxon>
        <taxon>Chitinibacteraceae</taxon>
        <taxon>Chitinimonas</taxon>
    </lineage>
</organism>
<dbReference type="InterPro" id="IPR050531">
    <property type="entry name" value="SdhE_FAD_assembly_factor"/>
</dbReference>
<comment type="similarity">
    <text evidence="2">Belongs to the SdhE FAD assembly factor family.</text>
</comment>
<sequence length="87" mass="10255">MYTEADKNRIRWRSRRGLLELDLVLQRFLAHEFEHLDEATLAAYDDLLMLPDNDLLDLVDGRTDSDDPRFQSLVVRLRSWQAPGNQQ</sequence>
<dbReference type="Proteomes" id="UP001595791">
    <property type="component" value="Unassembled WGS sequence"/>
</dbReference>
<name>A0ABV8MK41_9NEIS</name>
<keyword evidence="5" id="KW-0143">Chaperone</keyword>